<dbReference type="EMBL" id="OZ004257">
    <property type="protein sequence ID" value="CAK7909739.1"/>
    <property type="molecule type" value="Genomic_DNA"/>
</dbReference>
<comment type="similarity">
    <text evidence="3">Belongs to the RNase H family.</text>
</comment>
<dbReference type="PANTHER" id="PTHR10642:SF26">
    <property type="entry name" value="RIBONUCLEASE H1"/>
    <property type="match status" value="1"/>
</dbReference>
<dbReference type="SUPFAM" id="SSF55658">
    <property type="entry name" value="L9 N-domain-like"/>
    <property type="match status" value="1"/>
</dbReference>
<evidence type="ECO:0000313" key="11">
    <source>
        <dbReference type="EMBL" id="CAK7909739.1"/>
    </source>
</evidence>
<keyword evidence="7" id="KW-0255">Endonuclease</keyword>
<keyword evidence="5" id="KW-0540">Nuclease</keyword>
<evidence type="ECO:0000259" key="10">
    <source>
        <dbReference type="PROSITE" id="PS50879"/>
    </source>
</evidence>
<dbReference type="Pfam" id="PF00075">
    <property type="entry name" value="RNase_H"/>
    <property type="match status" value="1"/>
</dbReference>
<dbReference type="InterPro" id="IPR036397">
    <property type="entry name" value="RNaseH_sf"/>
</dbReference>
<comment type="catalytic activity">
    <reaction evidence="1">
        <text>Endonucleolytic cleavage to 5'-phosphomonoester.</text>
        <dbReference type="EC" id="3.1.26.4"/>
    </reaction>
</comment>
<evidence type="ECO:0000256" key="8">
    <source>
        <dbReference type="ARBA" id="ARBA00022801"/>
    </source>
</evidence>
<name>A0ABP0EDW4_9ASCO</name>
<proteinExistence type="inferred from homology"/>
<dbReference type="InterPro" id="IPR009027">
    <property type="entry name" value="Ribosomal_bL9/RNase_H1_N"/>
</dbReference>
<evidence type="ECO:0000256" key="7">
    <source>
        <dbReference type="ARBA" id="ARBA00022759"/>
    </source>
</evidence>
<sequence>MPYYAVSKGRTTGVFNSWEACKSQVYGFGGARYKKFDTVAEASKFAFGGEGGKKTDEEPMEIFLPTISVSEGHSIKKPTKNTSKKIRSVELPASVTHDGIKTHDIYVDGASRGNGKTKAPISGYGVYYGPGDSRNAAVPMSDVQGKDVAGTNQRAELAAARHALRDIKDGPMDIRYVVKTDSRYTIDAITKWSKNWERNGWKTAANKDVLNRDLIEESVALYKEISKIYEAKGWGPLKFEHVRGHQGIVGNEMADSLANQGADIMQRLYR</sequence>
<keyword evidence="12" id="KW-1185">Reference proteome</keyword>
<comment type="cofactor">
    <cofactor evidence="2">
        <name>Mg(2+)</name>
        <dbReference type="ChEBI" id="CHEBI:18420"/>
    </cofactor>
</comment>
<evidence type="ECO:0000256" key="3">
    <source>
        <dbReference type="ARBA" id="ARBA00005300"/>
    </source>
</evidence>
<feature type="domain" description="RNase H type-1" evidence="10">
    <location>
        <begin position="99"/>
        <end position="263"/>
    </location>
</feature>
<evidence type="ECO:0000256" key="9">
    <source>
        <dbReference type="ARBA" id="ARBA00022842"/>
    </source>
</evidence>
<gene>
    <name evidence="11" type="ORF">CAAN4_E16292</name>
</gene>
<dbReference type="PROSITE" id="PS50879">
    <property type="entry name" value="RNASE_H_1"/>
    <property type="match status" value="1"/>
</dbReference>
<evidence type="ECO:0000313" key="12">
    <source>
        <dbReference type="Proteomes" id="UP001497600"/>
    </source>
</evidence>
<keyword evidence="9" id="KW-0460">Magnesium</keyword>
<evidence type="ECO:0000256" key="1">
    <source>
        <dbReference type="ARBA" id="ARBA00000077"/>
    </source>
</evidence>
<dbReference type="Gene3D" id="3.30.420.10">
    <property type="entry name" value="Ribonuclease H-like superfamily/Ribonuclease H"/>
    <property type="match status" value="1"/>
</dbReference>
<reference evidence="11 12" key="1">
    <citation type="submission" date="2024-01" db="EMBL/GenBank/DDBJ databases">
        <authorList>
            <consortium name="Genoscope - CEA"/>
            <person name="William W."/>
        </authorList>
    </citation>
    <scope>NUCLEOTIDE SEQUENCE [LARGE SCALE GENOMIC DNA]</scope>
    <source>
        <strain evidence="11 12">29B2s-10</strain>
    </source>
</reference>
<evidence type="ECO:0000256" key="6">
    <source>
        <dbReference type="ARBA" id="ARBA00022723"/>
    </source>
</evidence>
<dbReference type="PANTHER" id="PTHR10642">
    <property type="entry name" value="RIBONUCLEASE H1"/>
    <property type="match status" value="1"/>
</dbReference>
<dbReference type="PIRSF" id="PIRSF036852">
    <property type="entry name" value="Ribonuclease_H1_euk"/>
    <property type="match status" value="1"/>
</dbReference>
<dbReference type="InterPro" id="IPR037056">
    <property type="entry name" value="RNase_H1_N_sf"/>
</dbReference>
<evidence type="ECO:0000256" key="4">
    <source>
        <dbReference type="ARBA" id="ARBA00012180"/>
    </source>
</evidence>
<dbReference type="InterPro" id="IPR050092">
    <property type="entry name" value="RNase_H"/>
</dbReference>
<protein>
    <recommendedName>
        <fullName evidence="4">ribonuclease H</fullName>
        <ecNumber evidence="4">3.1.26.4</ecNumber>
    </recommendedName>
</protein>
<dbReference type="CDD" id="cd09280">
    <property type="entry name" value="RNase_HI_eukaryote_like"/>
    <property type="match status" value="1"/>
</dbReference>
<dbReference type="Proteomes" id="UP001497600">
    <property type="component" value="Chromosome E"/>
</dbReference>
<evidence type="ECO:0000256" key="5">
    <source>
        <dbReference type="ARBA" id="ARBA00022722"/>
    </source>
</evidence>
<dbReference type="EC" id="3.1.26.4" evidence="4"/>
<dbReference type="Pfam" id="PF01693">
    <property type="entry name" value="Cauli_VI"/>
    <property type="match status" value="1"/>
</dbReference>
<organism evidence="11 12">
    <name type="scientific">[Candida] anglica</name>
    <dbReference type="NCBI Taxonomy" id="148631"/>
    <lineage>
        <taxon>Eukaryota</taxon>
        <taxon>Fungi</taxon>
        <taxon>Dikarya</taxon>
        <taxon>Ascomycota</taxon>
        <taxon>Saccharomycotina</taxon>
        <taxon>Pichiomycetes</taxon>
        <taxon>Debaryomycetaceae</taxon>
        <taxon>Kurtzmaniella</taxon>
    </lineage>
</organism>
<dbReference type="InterPro" id="IPR012337">
    <property type="entry name" value="RNaseH-like_sf"/>
</dbReference>
<dbReference type="SUPFAM" id="SSF53098">
    <property type="entry name" value="Ribonuclease H-like"/>
    <property type="match status" value="1"/>
</dbReference>
<dbReference type="InterPro" id="IPR011320">
    <property type="entry name" value="RNase_H1_N"/>
</dbReference>
<keyword evidence="8" id="KW-0378">Hydrolase</keyword>
<dbReference type="InterPro" id="IPR017067">
    <property type="entry name" value="RNase_H1_euk"/>
</dbReference>
<feature type="non-terminal residue" evidence="11">
    <location>
        <position position="1"/>
    </location>
</feature>
<accession>A0ABP0EDW4</accession>
<dbReference type="InterPro" id="IPR002156">
    <property type="entry name" value="RNaseH_domain"/>
</dbReference>
<dbReference type="Gene3D" id="3.40.970.10">
    <property type="entry name" value="Ribonuclease H1, N-terminal domain"/>
    <property type="match status" value="1"/>
</dbReference>
<evidence type="ECO:0000256" key="2">
    <source>
        <dbReference type="ARBA" id="ARBA00001946"/>
    </source>
</evidence>
<keyword evidence="6" id="KW-0479">Metal-binding</keyword>